<comment type="catalytic activity">
    <reaction evidence="19">
        <text>L-histidyl-L-alpha-amino acid(out) = L-histidyl-L-alpha-amino acid(in)</text>
        <dbReference type="Rhea" id="RHEA:79379"/>
        <dbReference type="ChEBI" id="CHEBI:229964"/>
    </reaction>
</comment>
<evidence type="ECO:0000256" key="10">
    <source>
        <dbReference type="ARBA" id="ARBA00044878"/>
    </source>
</evidence>
<feature type="transmembrane region" description="Helical" evidence="26">
    <location>
        <begin position="219"/>
        <end position="238"/>
    </location>
</feature>
<evidence type="ECO:0000256" key="8">
    <source>
        <dbReference type="ARBA" id="ARBA00023228"/>
    </source>
</evidence>
<comment type="catalytic activity">
    <reaction evidence="18">
        <text>L-arginyl-glycine(out) = L-arginyl-glycine(in)</text>
        <dbReference type="Rhea" id="RHEA:79391"/>
        <dbReference type="ChEBI" id="CHEBI:229955"/>
    </reaction>
</comment>
<dbReference type="SUPFAM" id="SSF103473">
    <property type="entry name" value="MFS general substrate transporter"/>
    <property type="match status" value="1"/>
</dbReference>
<feature type="transmembrane region" description="Helical" evidence="26">
    <location>
        <begin position="132"/>
        <end position="155"/>
    </location>
</feature>
<evidence type="ECO:0000256" key="2">
    <source>
        <dbReference type="ARBA" id="ARBA00004651"/>
    </source>
</evidence>
<dbReference type="PROSITE" id="PS50850">
    <property type="entry name" value="MFS"/>
    <property type="match status" value="1"/>
</dbReference>
<feature type="transmembrane region" description="Helical" evidence="26">
    <location>
        <begin position="341"/>
        <end position="366"/>
    </location>
</feature>
<evidence type="ECO:0000256" key="6">
    <source>
        <dbReference type="ARBA" id="ARBA00022989"/>
    </source>
</evidence>
<reference evidence="28 29" key="1">
    <citation type="submission" date="2023-08" db="EMBL/GenBank/DDBJ databases">
        <title>Arthrobacter horti sp. nov., isolated from forest soil.</title>
        <authorList>
            <person name="Park M."/>
        </authorList>
    </citation>
    <scope>NUCLEOTIDE SEQUENCE [LARGE SCALE GENOMIC DNA]</scope>
    <source>
        <strain evidence="28 29">YJM1</strain>
    </source>
</reference>
<feature type="transmembrane region" description="Helical" evidence="26">
    <location>
        <begin position="104"/>
        <end position="125"/>
    </location>
</feature>
<dbReference type="Pfam" id="PF07690">
    <property type="entry name" value="MFS_1"/>
    <property type="match status" value="1"/>
</dbReference>
<comment type="subunit">
    <text evidence="25">Homodimer. Interacts with lysosomal protein GLMP (via lumenal domain); the interaction starts while both proteins are still in the endoplasmic reticulum and is required for stabilization of MFSD1 in lysosomes but has no direct effect on its targeting to lysosomes or transporter activity.</text>
</comment>
<evidence type="ECO:0000256" key="15">
    <source>
        <dbReference type="ARBA" id="ARBA00044898"/>
    </source>
</evidence>
<evidence type="ECO:0000256" key="18">
    <source>
        <dbReference type="ARBA" id="ARBA00044903"/>
    </source>
</evidence>
<feature type="transmembrane region" description="Helical" evidence="26">
    <location>
        <begin position="308"/>
        <end position="329"/>
    </location>
</feature>
<comment type="catalytic activity">
    <reaction evidence="17">
        <text>L-lysyl-L-lysine(out) = L-lysyl-L-lysine(in)</text>
        <dbReference type="Rhea" id="RHEA:79403"/>
        <dbReference type="ChEBI" id="CHEBI:229956"/>
    </reaction>
</comment>
<keyword evidence="5 26" id="KW-0812">Transmembrane</keyword>
<comment type="catalytic activity">
    <reaction evidence="10">
        <text>L-histidyl-glycine(out) = L-histidyl-glycine(in)</text>
        <dbReference type="Rhea" id="RHEA:79395"/>
        <dbReference type="ChEBI" id="CHEBI:229957"/>
    </reaction>
</comment>
<comment type="catalytic activity">
    <reaction evidence="20">
        <text>L-alanyl-L-lysine(out) = L-alanyl-L-lysine(in)</text>
        <dbReference type="Rhea" id="RHEA:79415"/>
        <dbReference type="ChEBI" id="CHEBI:192470"/>
    </reaction>
</comment>
<evidence type="ECO:0000256" key="5">
    <source>
        <dbReference type="ARBA" id="ARBA00022692"/>
    </source>
</evidence>
<evidence type="ECO:0000256" key="23">
    <source>
        <dbReference type="ARBA" id="ARBA00045018"/>
    </source>
</evidence>
<evidence type="ECO:0000256" key="14">
    <source>
        <dbReference type="ARBA" id="ARBA00044893"/>
    </source>
</evidence>
<feature type="transmembrane region" description="Helical" evidence="26">
    <location>
        <begin position="386"/>
        <end position="407"/>
    </location>
</feature>
<organism evidence="28 29">
    <name type="scientific">Arthrobacter horti</name>
    <dbReference type="NCBI Taxonomy" id="3068273"/>
    <lineage>
        <taxon>Bacteria</taxon>
        <taxon>Bacillati</taxon>
        <taxon>Actinomycetota</taxon>
        <taxon>Actinomycetes</taxon>
        <taxon>Micrococcales</taxon>
        <taxon>Micrococcaceae</taxon>
        <taxon>Arthrobacter</taxon>
    </lineage>
</organism>
<comment type="catalytic activity">
    <reaction evidence="13">
        <text>L-lysyl-L-alpha-amino acid(out) = L-lysyl-L-alpha-amino acid(in)</text>
        <dbReference type="Rhea" id="RHEA:79387"/>
        <dbReference type="ChEBI" id="CHEBI:229965"/>
    </reaction>
</comment>
<dbReference type="RefSeq" id="WP_305995190.1">
    <property type="nucleotide sequence ID" value="NZ_JAVALS010000001.1"/>
</dbReference>
<evidence type="ECO:0000256" key="21">
    <source>
        <dbReference type="ARBA" id="ARBA00044924"/>
    </source>
</evidence>
<dbReference type="Gene3D" id="1.20.1250.20">
    <property type="entry name" value="MFS general substrate transporter like domains"/>
    <property type="match status" value="2"/>
</dbReference>
<accession>A0ABT9IKQ1</accession>
<evidence type="ECO:0000256" key="7">
    <source>
        <dbReference type="ARBA" id="ARBA00023136"/>
    </source>
</evidence>
<feature type="domain" description="Major facilitator superfamily (MFS) profile" evidence="27">
    <location>
        <begin position="1"/>
        <end position="412"/>
    </location>
</feature>
<comment type="catalytic activity">
    <reaction evidence="16">
        <text>L-arginyl-L-alpha-amino acid(out) = L-arginyl-L-alpha-amino acid(in)</text>
        <dbReference type="Rhea" id="RHEA:79371"/>
        <dbReference type="ChEBI" id="CHEBI:84315"/>
    </reaction>
</comment>
<proteinExistence type="inferred from homology"/>
<dbReference type="InterPro" id="IPR020846">
    <property type="entry name" value="MFS_dom"/>
</dbReference>
<keyword evidence="29" id="KW-1185">Reference proteome</keyword>
<gene>
    <name evidence="28" type="ORF">Q9R02_03250</name>
</gene>
<evidence type="ECO:0000256" key="17">
    <source>
        <dbReference type="ARBA" id="ARBA00044900"/>
    </source>
</evidence>
<dbReference type="Proteomes" id="UP001232725">
    <property type="component" value="Unassembled WGS sequence"/>
</dbReference>
<dbReference type="PANTHER" id="PTHR23512">
    <property type="entry name" value="MAJOR FACILITATOR SUPERFAMILY DOMAIN-CONTAINING PROTEIN 1"/>
    <property type="match status" value="1"/>
</dbReference>
<comment type="catalytic activity">
    <reaction evidence="21">
        <text>L-lysyl-glycine(out) = L-lysyl-glycine(in)</text>
        <dbReference type="Rhea" id="RHEA:79407"/>
        <dbReference type="ChEBI" id="CHEBI:191202"/>
    </reaction>
</comment>
<dbReference type="InterPro" id="IPR036259">
    <property type="entry name" value="MFS_trans_sf"/>
</dbReference>
<evidence type="ECO:0000256" key="4">
    <source>
        <dbReference type="ARBA" id="ARBA00022448"/>
    </source>
</evidence>
<keyword evidence="7 26" id="KW-0472">Membrane</keyword>
<feature type="transmembrane region" description="Helical" evidence="26">
    <location>
        <begin position="40"/>
        <end position="67"/>
    </location>
</feature>
<comment type="catalytic activity">
    <reaction evidence="11">
        <text>L-alpha-aminoacyl-L-arginine(out) = L-alpha-aminoacyl-L-arginine(in)</text>
        <dbReference type="Rhea" id="RHEA:79367"/>
        <dbReference type="ChEBI" id="CHEBI:229968"/>
    </reaction>
</comment>
<keyword evidence="4" id="KW-0813">Transport</keyword>
<evidence type="ECO:0000256" key="12">
    <source>
        <dbReference type="ARBA" id="ARBA00044884"/>
    </source>
</evidence>
<evidence type="ECO:0000259" key="27">
    <source>
        <dbReference type="PROSITE" id="PS50850"/>
    </source>
</evidence>
<evidence type="ECO:0000256" key="9">
    <source>
        <dbReference type="ARBA" id="ARBA00044876"/>
    </source>
</evidence>
<feature type="transmembrane region" description="Helical" evidence="26">
    <location>
        <begin position="283"/>
        <end position="302"/>
    </location>
</feature>
<comment type="similarity">
    <text evidence="3">Belongs to the major facilitator superfamily.</text>
</comment>
<feature type="transmembrane region" description="Helical" evidence="26">
    <location>
        <begin position="250"/>
        <end position="271"/>
    </location>
</feature>
<dbReference type="EMBL" id="JAVALS010000001">
    <property type="protein sequence ID" value="MDP5226167.1"/>
    <property type="molecule type" value="Genomic_DNA"/>
</dbReference>
<evidence type="ECO:0000313" key="28">
    <source>
        <dbReference type="EMBL" id="MDP5226167.1"/>
    </source>
</evidence>
<evidence type="ECO:0000256" key="26">
    <source>
        <dbReference type="SAM" id="Phobius"/>
    </source>
</evidence>
<evidence type="ECO:0000256" key="11">
    <source>
        <dbReference type="ARBA" id="ARBA00044881"/>
    </source>
</evidence>
<evidence type="ECO:0000256" key="13">
    <source>
        <dbReference type="ARBA" id="ARBA00044891"/>
    </source>
</evidence>
<protein>
    <recommendedName>
        <fullName evidence="22">Lysosomal dipeptide transporter MFSD1</fullName>
    </recommendedName>
    <alternativeName>
        <fullName evidence="23">Major facilitator superfamily domain-containing protein 1</fullName>
    </alternativeName>
</protein>
<comment type="subcellular location">
    <subcellularLocation>
        <location evidence="2">Cell membrane</location>
        <topology evidence="2">Multi-pass membrane protein</topology>
    </subcellularLocation>
    <subcellularLocation>
        <location evidence="1">Lysosome membrane</location>
        <topology evidence="1">Multi-pass membrane protein</topology>
    </subcellularLocation>
</comment>
<comment type="catalytic activity">
    <reaction evidence="12">
        <text>L-alpha-aminoacyl-L-histidine(out) = L-alpha-aminoacyl-L-histidine(in)</text>
        <dbReference type="Rhea" id="RHEA:79375"/>
        <dbReference type="ChEBI" id="CHEBI:229967"/>
    </reaction>
</comment>
<evidence type="ECO:0000256" key="1">
    <source>
        <dbReference type="ARBA" id="ARBA00004155"/>
    </source>
</evidence>
<evidence type="ECO:0000256" key="3">
    <source>
        <dbReference type="ARBA" id="ARBA00008335"/>
    </source>
</evidence>
<dbReference type="CDD" id="cd06174">
    <property type="entry name" value="MFS"/>
    <property type="match status" value="1"/>
</dbReference>
<comment type="catalytic activity">
    <reaction evidence="14">
        <text>L-alpha-aminoacyl-L-lysine(out) = L-alpha-aminoacyl-L-lysine(in)</text>
        <dbReference type="Rhea" id="RHEA:79383"/>
        <dbReference type="ChEBI" id="CHEBI:229966"/>
    </reaction>
</comment>
<evidence type="ECO:0000256" key="24">
    <source>
        <dbReference type="ARBA" id="ARBA00045709"/>
    </source>
</evidence>
<comment type="catalytic activity">
    <reaction evidence="9">
        <text>L-lysyl-L-alanine(out) = L-lysyl-L-alanine(in)</text>
        <dbReference type="Rhea" id="RHEA:79399"/>
        <dbReference type="ChEBI" id="CHEBI:229954"/>
    </reaction>
</comment>
<feature type="transmembrane region" description="Helical" evidence="26">
    <location>
        <begin position="74"/>
        <end position="92"/>
    </location>
</feature>
<comment type="catalytic activity">
    <reaction evidence="15">
        <text>L-aspartyl-L-lysine(out) = L-aspartyl-L-lysine(in)</text>
        <dbReference type="Rhea" id="RHEA:79411"/>
        <dbReference type="ChEBI" id="CHEBI:229953"/>
    </reaction>
</comment>
<evidence type="ECO:0000313" key="29">
    <source>
        <dbReference type="Proteomes" id="UP001232725"/>
    </source>
</evidence>
<evidence type="ECO:0000256" key="19">
    <source>
        <dbReference type="ARBA" id="ARBA00044912"/>
    </source>
</evidence>
<evidence type="ECO:0000256" key="25">
    <source>
        <dbReference type="ARBA" id="ARBA00046376"/>
    </source>
</evidence>
<comment type="caution">
    <text evidence="28">The sequence shown here is derived from an EMBL/GenBank/DDBJ whole genome shotgun (WGS) entry which is preliminary data.</text>
</comment>
<dbReference type="InterPro" id="IPR011701">
    <property type="entry name" value="MFS"/>
</dbReference>
<evidence type="ECO:0000256" key="20">
    <source>
        <dbReference type="ARBA" id="ARBA00044919"/>
    </source>
</evidence>
<keyword evidence="8" id="KW-0458">Lysosome</keyword>
<dbReference type="PANTHER" id="PTHR23512:SF3">
    <property type="entry name" value="MAJOR FACILITATOR SUPERFAMILY DOMAIN-CONTAINING PROTEIN 1"/>
    <property type="match status" value="1"/>
</dbReference>
<dbReference type="InterPro" id="IPR052187">
    <property type="entry name" value="MFSD1"/>
</dbReference>
<feature type="transmembrane region" description="Helical" evidence="26">
    <location>
        <begin position="161"/>
        <end position="183"/>
    </location>
</feature>
<sequence>MRGMRSWLVWGVGVFAYLVAVTQRTSFGIAGLEATQRFHASAAAISAFSVLQLLVYAGLQIPVGVLVDRLGPRLMIAGGAVLMCLGQAQLAAADSVSAGVVGRVLVGAGDAATFISVLRLLPAWFPARRVPLLTQFTGVVGQTGQLISVIPFAWLLHSISWTPAFLSLASLSALACVLVLLLLRDTPEGRARTASHGGLTDIRRALAASWKEPGTRLGLWSHFTTPFAGTVFALAWGYPFLISAQGLDRATASTVMSIYVLVSMVAGPFFGRFVSLHPVRRSSMVLLVSFLTGAGWLVVLLWPGRSPLWLLIGLVVVMGFGGPASMIGFDFARTSNPVERIGTATGIVNVGGFVAALLSMYVIGLVLDLLNAGGFSHGELYGLQPFRIALATQFFFLAVGSIAVAVVRRRARREAGISPRPLARVLWERTRQGRG</sequence>
<evidence type="ECO:0000256" key="22">
    <source>
        <dbReference type="ARBA" id="ARBA00044985"/>
    </source>
</evidence>
<name>A0ABT9IKQ1_9MICC</name>
<evidence type="ECO:0000256" key="16">
    <source>
        <dbReference type="ARBA" id="ARBA00044899"/>
    </source>
</evidence>
<comment type="function">
    <text evidence="24">Lysosomal dipeptide uniporter that selectively exports lysine, arginine or histidine-containing dipeptides with a net positive charge from the lysosome lumen into the cytosol. Could play a role in a specific type of protein O-glycosylation indirectly regulating macrophages migration and tissue invasion. Also essential for liver homeostasis.</text>
</comment>
<keyword evidence="6 26" id="KW-1133">Transmembrane helix</keyword>